<feature type="chain" id="PRO_5014140183" description="Cystatin domain-containing protein" evidence="1">
    <location>
        <begin position="24"/>
        <end position="141"/>
    </location>
</feature>
<name>A0A2I0AVU4_9ASPA</name>
<dbReference type="Proteomes" id="UP000236161">
    <property type="component" value="Unassembled WGS sequence"/>
</dbReference>
<keyword evidence="3" id="KW-1185">Reference proteome</keyword>
<protein>
    <recommendedName>
        <fullName evidence="4">Cystatin domain-containing protein</fullName>
    </recommendedName>
</protein>
<sequence>MLFSRQVLLLLTAAAIFAGTSVAGQSLEKAWVNMTDASVEKLGEFAVRMYNLSPFRETNKLVFCMVGQAQQAEGDPTTIFLFVLAIETGIPGEPFRAAEVTVKRQPNGTKSLLSFWPYPPGMLVPTVKKSLVPCIHTKKNN</sequence>
<accession>A0A2I0AVU4</accession>
<reference evidence="2 3" key="1">
    <citation type="journal article" date="2017" name="Nature">
        <title>The Apostasia genome and the evolution of orchids.</title>
        <authorList>
            <person name="Zhang G.Q."/>
            <person name="Liu K.W."/>
            <person name="Li Z."/>
            <person name="Lohaus R."/>
            <person name="Hsiao Y.Y."/>
            <person name="Niu S.C."/>
            <person name="Wang J.Y."/>
            <person name="Lin Y.C."/>
            <person name="Xu Q."/>
            <person name="Chen L.J."/>
            <person name="Yoshida K."/>
            <person name="Fujiwara S."/>
            <person name="Wang Z.W."/>
            <person name="Zhang Y.Q."/>
            <person name="Mitsuda N."/>
            <person name="Wang M."/>
            <person name="Liu G.H."/>
            <person name="Pecoraro L."/>
            <person name="Huang H.X."/>
            <person name="Xiao X.J."/>
            <person name="Lin M."/>
            <person name="Wu X.Y."/>
            <person name="Wu W.L."/>
            <person name="Chen Y.Y."/>
            <person name="Chang S.B."/>
            <person name="Sakamoto S."/>
            <person name="Ohme-Takagi M."/>
            <person name="Yagi M."/>
            <person name="Zeng S.J."/>
            <person name="Shen C.Y."/>
            <person name="Yeh C.M."/>
            <person name="Luo Y.B."/>
            <person name="Tsai W.C."/>
            <person name="Van de Peer Y."/>
            <person name="Liu Z.J."/>
        </authorList>
    </citation>
    <scope>NUCLEOTIDE SEQUENCE [LARGE SCALE GENOMIC DNA]</scope>
    <source>
        <strain evidence="3">cv. Shenzhen</strain>
        <tissue evidence="2">Stem</tissue>
    </source>
</reference>
<keyword evidence="1" id="KW-0732">Signal</keyword>
<evidence type="ECO:0000256" key="1">
    <source>
        <dbReference type="SAM" id="SignalP"/>
    </source>
</evidence>
<evidence type="ECO:0000313" key="2">
    <source>
        <dbReference type="EMBL" id="PKA59649.1"/>
    </source>
</evidence>
<gene>
    <name evidence="2" type="ORF">AXF42_Ash020250</name>
</gene>
<evidence type="ECO:0008006" key="4">
    <source>
        <dbReference type="Google" id="ProtNLM"/>
    </source>
</evidence>
<feature type="signal peptide" evidence="1">
    <location>
        <begin position="1"/>
        <end position="23"/>
    </location>
</feature>
<dbReference type="AlphaFoldDB" id="A0A2I0AVU4"/>
<organism evidence="2 3">
    <name type="scientific">Apostasia shenzhenica</name>
    <dbReference type="NCBI Taxonomy" id="1088818"/>
    <lineage>
        <taxon>Eukaryota</taxon>
        <taxon>Viridiplantae</taxon>
        <taxon>Streptophyta</taxon>
        <taxon>Embryophyta</taxon>
        <taxon>Tracheophyta</taxon>
        <taxon>Spermatophyta</taxon>
        <taxon>Magnoliopsida</taxon>
        <taxon>Liliopsida</taxon>
        <taxon>Asparagales</taxon>
        <taxon>Orchidaceae</taxon>
        <taxon>Apostasioideae</taxon>
        <taxon>Apostasia</taxon>
    </lineage>
</organism>
<dbReference type="EMBL" id="KZ451946">
    <property type="protein sequence ID" value="PKA59649.1"/>
    <property type="molecule type" value="Genomic_DNA"/>
</dbReference>
<evidence type="ECO:0000313" key="3">
    <source>
        <dbReference type="Proteomes" id="UP000236161"/>
    </source>
</evidence>
<proteinExistence type="predicted"/>